<dbReference type="Proteomes" id="UP000743370">
    <property type="component" value="Unassembled WGS sequence"/>
</dbReference>
<sequence>MRMGSLSASLSSPKKRVKSQVEEDEDDKKSICCGICYTEQGLCTSLDAQFVARDSPICRLPMYSVLSSSRDVKVPHRDQNFASLNCVLGYAFFVKGILQSKAKSSQLVRDKRWWSGFMKKGKERKLGRTWVSGVDFVLILVSRIWVVFHWVFHLSATSSSSCDSELEKLIKDTVTILYMFPKCCHVVWVCCRTIAMLFGYVPKLLPCCLRSGHAYFGVGDIGAKLGYVCQAALLWSNYSRPWFRGSKAWPVCFRDVSLEVFDLSRAVCDGCQVVLCKVGFCPFSLKALESRGKEGGFSVAPSLLCEAVGKGMMFCPQVSNLLLSIEFCVRRIEVFTRKSLRRREIVVTSWRNTLTSLSSSIQSSPSLPSTDPSLTLPSSPSFPSTSASCETLPSPATSGSSHASCHPRRSPTFPHLITRIFTLGRDPLMIWSSNAIFVFSILYFLYDVASCVLGQTPYFPFVADAASRQI</sequence>
<protein>
    <submittedName>
        <fullName evidence="3">Protein TIC</fullName>
    </submittedName>
</protein>
<feature type="compositionally biased region" description="Polar residues" evidence="1">
    <location>
        <begin position="1"/>
        <end position="12"/>
    </location>
</feature>
<feature type="region of interest" description="Disordered" evidence="1">
    <location>
        <begin position="1"/>
        <end position="22"/>
    </location>
</feature>
<dbReference type="EMBL" id="JABFOF010000003">
    <property type="protein sequence ID" value="KAG2402919.1"/>
    <property type="molecule type" value="Genomic_DNA"/>
</dbReference>
<keyword evidence="2" id="KW-0472">Membrane</keyword>
<keyword evidence="2" id="KW-1133">Transmembrane helix</keyword>
<dbReference type="AlphaFoldDB" id="A0A8T0KUE9"/>
<feature type="compositionally biased region" description="Polar residues" evidence="1">
    <location>
        <begin position="389"/>
        <end position="403"/>
    </location>
</feature>
<keyword evidence="2" id="KW-0812">Transmembrane</keyword>
<name>A0A8T0KUE9_PHAAN</name>
<evidence type="ECO:0000256" key="2">
    <source>
        <dbReference type="SAM" id="Phobius"/>
    </source>
</evidence>
<organism evidence="3 4">
    <name type="scientific">Phaseolus angularis</name>
    <name type="common">Azuki bean</name>
    <name type="synonym">Vigna angularis</name>
    <dbReference type="NCBI Taxonomy" id="3914"/>
    <lineage>
        <taxon>Eukaryota</taxon>
        <taxon>Viridiplantae</taxon>
        <taxon>Streptophyta</taxon>
        <taxon>Embryophyta</taxon>
        <taxon>Tracheophyta</taxon>
        <taxon>Spermatophyta</taxon>
        <taxon>Magnoliopsida</taxon>
        <taxon>eudicotyledons</taxon>
        <taxon>Gunneridae</taxon>
        <taxon>Pentapetalae</taxon>
        <taxon>rosids</taxon>
        <taxon>fabids</taxon>
        <taxon>Fabales</taxon>
        <taxon>Fabaceae</taxon>
        <taxon>Papilionoideae</taxon>
        <taxon>50 kb inversion clade</taxon>
        <taxon>NPAAA clade</taxon>
        <taxon>indigoferoid/millettioid clade</taxon>
        <taxon>Phaseoleae</taxon>
        <taxon>Vigna</taxon>
    </lineage>
</organism>
<reference evidence="3 4" key="1">
    <citation type="submission" date="2020-05" db="EMBL/GenBank/DDBJ databases">
        <title>Vigna angularis (adzuki bean) Var. LongXiaoDou No. 4 denovo assembly.</title>
        <authorList>
            <person name="Xiang H."/>
        </authorList>
    </citation>
    <scope>NUCLEOTIDE SEQUENCE [LARGE SCALE GENOMIC DNA]</scope>
    <source>
        <tissue evidence="3">Leaf</tissue>
    </source>
</reference>
<feature type="compositionally biased region" description="Low complexity" evidence="1">
    <location>
        <begin position="358"/>
        <end position="388"/>
    </location>
</feature>
<proteinExistence type="predicted"/>
<evidence type="ECO:0000256" key="1">
    <source>
        <dbReference type="SAM" id="MobiDB-lite"/>
    </source>
</evidence>
<feature type="transmembrane region" description="Helical" evidence="2">
    <location>
        <begin position="428"/>
        <end position="446"/>
    </location>
</feature>
<feature type="region of interest" description="Disordered" evidence="1">
    <location>
        <begin position="358"/>
        <end position="408"/>
    </location>
</feature>
<gene>
    <name evidence="3" type="ORF">HKW66_Vig0248120</name>
</gene>
<evidence type="ECO:0000313" key="3">
    <source>
        <dbReference type="EMBL" id="KAG2402919.1"/>
    </source>
</evidence>
<accession>A0A8T0KUE9</accession>
<evidence type="ECO:0000313" key="4">
    <source>
        <dbReference type="Proteomes" id="UP000743370"/>
    </source>
</evidence>
<comment type="caution">
    <text evidence="3">The sequence shown here is derived from an EMBL/GenBank/DDBJ whole genome shotgun (WGS) entry which is preliminary data.</text>
</comment>